<dbReference type="CDD" id="cd00071">
    <property type="entry name" value="GMPK"/>
    <property type="match status" value="1"/>
</dbReference>
<dbReference type="STRING" id="882086.SacxiDRAFT_0293"/>
<keyword evidence="8 11" id="KW-0067">ATP-binding</keyword>
<dbReference type="InterPro" id="IPR008145">
    <property type="entry name" value="GK/Ca_channel_bsu"/>
</dbReference>
<dbReference type="EMBL" id="JH636049">
    <property type="protein sequence ID" value="EID52574.1"/>
    <property type="molecule type" value="Genomic_DNA"/>
</dbReference>
<dbReference type="SUPFAM" id="SSF52540">
    <property type="entry name" value="P-loop containing nucleoside triphosphate hydrolases"/>
    <property type="match status" value="1"/>
</dbReference>
<dbReference type="InterPro" id="IPR017665">
    <property type="entry name" value="Guanylate_kinase"/>
</dbReference>
<evidence type="ECO:0000256" key="4">
    <source>
        <dbReference type="ARBA" id="ARBA00016296"/>
    </source>
</evidence>
<evidence type="ECO:0000313" key="14">
    <source>
        <dbReference type="EMBL" id="EID52574.1"/>
    </source>
</evidence>
<keyword evidence="6 11" id="KW-0547">Nucleotide-binding</keyword>
<dbReference type="PROSITE" id="PS50052">
    <property type="entry name" value="GUANYLATE_KINASE_2"/>
    <property type="match status" value="1"/>
</dbReference>
<feature type="domain" description="Guanylate kinase-like" evidence="13">
    <location>
        <begin position="31"/>
        <end position="209"/>
    </location>
</feature>
<keyword evidence="5 11" id="KW-0808">Transferase</keyword>
<dbReference type="EC" id="2.7.4.8" evidence="3 11"/>
<dbReference type="SMART" id="SM00072">
    <property type="entry name" value="GuKc"/>
    <property type="match status" value="1"/>
</dbReference>
<evidence type="ECO:0000256" key="6">
    <source>
        <dbReference type="ARBA" id="ARBA00022741"/>
    </source>
</evidence>
<dbReference type="HAMAP" id="MF_00328">
    <property type="entry name" value="Guanylate_kinase"/>
    <property type="match status" value="1"/>
</dbReference>
<evidence type="ECO:0000256" key="2">
    <source>
        <dbReference type="ARBA" id="ARBA00005790"/>
    </source>
</evidence>
<dbReference type="InterPro" id="IPR027417">
    <property type="entry name" value="P-loop_NTPase"/>
</dbReference>
<dbReference type="NCBIfam" id="TIGR03263">
    <property type="entry name" value="guanyl_kin"/>
    <property type="match status" value="1"/>
</dbReference>
<keyword evidence="11" id="KW-0963">Cytoplasm</keyword>
<evidence type="ECO:0000256" key="7">
    <source>
        <dbReference type="ARBA" id="ARBA00022777"/>
    </source>
</evidence>
<dbReference type="AlphaFoldDB" id="I0UXH1"/>
<sequence length="222" mass="24175">MSEQDRGSHAAGRSAGRVVNGEPVPGASPRHRLTVVSGPSGVGKSSVVAELRRLCPDIYFSVSVTTRPPRAGEVDGVHYHFVDSGTFETMASGGELLEHAEFAGNRYGTPREPVERMLREGRPAVLEIELKGARQVREAMPDAQLVMLLPPSWDELVGRLTGRGTEHDDAVRARLREAERELAAADEFDQRIVNADVRTAARQLLSLVTGRTTACDETEHSQ</sequence>
<dbReference type="Proteomes" id="UP000004691">
    <property type="component" value="Unassembled WGS sequence"/>
</dbReference>
<evidence type="ECO:0000256" key="11">
    <source>
        <dbReference type="HAMAP-Rule" id="MF_00328"/>
    </source>
</evidence>
<proteinExistence type="inferred from homology"/>
<feature type="binding site" evidence="11">
    <location>
        <begin position="38"/>
        <end position="45"/>
    </location>
    <ligand>
        <name>ATP</name>
        <dbReference type="ChEBI" id="CHEBI:30616"/>
    </ligand>
</feature>
<evidence type="ECO:0000256" key="12">
    <source>
        <dbReference type="SAM" id="MobiDB-lite"/>
    </source>
</evidence>
<comment type="subcellular location">
    <subcellularLocation>
        <location evidence="11">Cytoplasm</location>
    </subcellularLocation>
</comment>
<feature type="region of interest" description="Disordered" evidence="12">
    <location>
        <begin position="1"/>
        <end position="39"/>
    </location>
</feature>
<reference evidence="14 15" key="1">
    <citation type="submission" date="2012-01" db="EMBL/GenBank/DDBJ databases">
        <title>Improved High-Quality Draft sequence of Saccharomonospora xinjiangensis XJ-54.</title>
        <authorList>
            <consortium name="US DOE Joint Genome Institute"/>
            <person name="Lucas S."/>
            <person name="Han J."/>
            <person name="Lapidus A."/>
            <person name="Cheng J.-F."/>
            <person name="Goodwin L."/>
            <person name="Pitluck S."/>
            <person name="Peters L."/>
            <person name="Mikhailova N."/>
            <person name="Teshima H."/>
            <person name="Detter J.C."/>
            <person name="Han C."/>
            <person name="Tapia R."/>
            <person name="Land M."/>
            <person name="Hauser L."/>
            <person name="Kyrpides N."/>
            <person name="Ivanova N."/>
            <person name="Pagani I."/>
            <person name="Brambilla E.-M."/>
            <person name="Klenk H.-P."/>
            <person name="Woyke T."/>
        </authorList>
    </citation>
    <scope>NUCLEOTIDE SEQUENCE [LARGE SCALE GENOMIC DNA]</scope>
    <source>
        <strain evidence="14 15">XJ-54</strain>
    </source>
</reference>
<dbReference type="GO" id="GO:0005524">
    <property type="term" value="F:ATP binding"/>
    <property type="evidence" value="ECO:0007669"/>
    <property type="project" value="UniProtKB-UniRule"/>
</dbReference>
<dbReference type="PROSITE" id="PS00856">
    <property type="entry name" value="GUANYLATE_KINASE_1"/>
    <property type="match status" value="1"/>
</dbReference>
<organism evidence="14 15">
    <name type="scientific">Saccharomonospora xinjiangensis XJ-54</name>
    <dbReference type="NCBI Taxonomy" id="882086"/>
    <lineage>
        <taxon>Bacteria</taxon>
        <taxon>Bacillati</taxon>
        <taxon>Actinomycetota</taxon>
        <taxon>Actinomycetes</taxon>
        <taxon>Pseudonocardiales</taxon>
        <taxon>Pseudonocardiaceae</taxon>
        <taxon>Saccharomonospora</taxon>
    </lineage>
</organism>
<accession>I0UXH1</accession>
<dbReference type="HOGENOM" id="CLU_001715_1_1_11"/>
<dbReference type="InterPro" id="IPR020590">
    <property type="entry name" value="Guanylate_kinase_CS"/>
</dbReference>
<dbReference type="Gene3D" id="3.30.63.10">
    <property type="entry name" value="Guanylate Kinase phosphate binding domain"/>
    <property type="match status" value="1"/>
</dbReference>
<dbReference type="Pfam" id="PF00625">
    <property type="entry name" value="Guanylate_kin"/>
    <property type="match status" value="1"/>
</dbReference>
<evidence type="ECO:0000313" key="15">
    <source>
        <dbReference type="Proteomes" id="UP000004691"/>
    </source>
</evidence>
<comment type="catalytic activity">
    <reaction evidence="10 11">
        <text>GMP + ATP = GDP + ADP</text>
        <dbReference type="Rhea" id="RHEA:20780"/>
        <dbReference type="ChEBI" id="CHEBI:30616"/>
        <dbReference type="ChEBI" id="CHEBI:58115"/>
        <dbReference type="ChEBI" id="CHEBI:58189"/>
        <dbReference type="ChEBI" id="CHEBI:456216"/>
        <dbReference type="EC" id="2.7.4.8"/>
    </reaction>
</comment>
<dbReference type="GO" id="GO:0004385">
    <property type="term" value="F:GMP kinase activity"/>
    <property type="evidence" value="ECO:0007669"/>
    <property type="project" value="UniProtKB-UniRule"/>
</dbReference>
<dbReference type="PANTHER" id="PTHR23117:SF13">
    <property type="entry name" value="GUANYLATE KINASE"/>
    <property type="match status" value="1"/>
</dbReference>
<evidence type="ECO:0000256" key="10">
    <source>
        <dbReference type="ARBA" id="ARBA00048594"/>
    </source>
</evidence>
<keyword evidence="15" id="KW-1185">Reference proteome</keyword>
<dbReference type="OrthoDB" id="9808150at2"/>
<dbReference type="InterPro" id="IPR008144">
    <property type="entry name" value="Guanylate_kin-like_dom"/>
</dbReference>
<dbReference type="Gene3D" id="3.40.50.300">
    <property type="entry name" value="P-loop containing nucleotide triphosphate hydrolases"/>
    <property type="match status" value="1"/>
</dbReference>
<evidence type="ECO:0000256" key="9">
    <source>
        <dbReference type="ARBA" id="ARBA00030128"/>
    </source>
</evidence>
<comment type="function">
    <text evidence="1 11">Essential for recycling GMP and indirectly, cGMP.</text>
</comment>
<dbReference type="FunFam" id="3.30.63.10:FF:000002">
    <property type="entry name" value="Guanylate kinase 1"/>
    <property type="match status" value="1"/>
</dbReference>
<protein>
    <recommendedName>
        <fullName evidence="4 11">Guanylate kinase</fullName>
        <ecNumber evidence="3 11">2.7.4.8</ecNumber>
    </recommendedName>
    <alternativeName>
        <fullName evidence="9 11">GMP kinase</fullName>
    </alternativeName>
</protein>
<name>I0UXH1_9PSEU</name>
<evidence type="ECO:0000256" key="5">
    <source>
        <dbReference type="ARBA" id="ARBA00022679"/>
    </source>
</evidence>
<gene>
    <name evidence="11" type="primary">gmk</name>
    <name evidence="14" type="ORF">SacxiDRAFT_0293</name>
</gene>
<evidence type="ECO:0000256" key="8">
    <source>
        <dbReference type="ARBA" id="ARBA00022840"/>
    </source>
</evidence>
<evidence type="ECO:0000256" key="3">
    <source>
        <dbReference type="ARBA" id="ARBA00012961"/>
    </source>
</evidence>
<dbReference type="eggNOG" id="COG0194">
    <property type="taxonomic scope" value="Bacteria"/>
</dbReference>
<comment type="similarity">
    <text evidence="2 11">Belongs to the guanylate kinase family.</text>
</comment>
<evidence type="ECO:0000256" key="1">
    <source>
        <dbReference type="ARBA" id="ARBA00003531"/>
    </source>
</evidence>
<dbReference type="GO" id="GO:0005829">
    <property type="term" value="C:cytosol"/>
    <property type="evidence" value="ECO:0007669"/>
    <property type="project" value="TreeGrafter"/>
</dbReference>
<evidence type="ECO:0000259" key="13">
    <source>
        <dbReference type="PROSITE" id="PS50052"/>
    </source>
</evidence>
<dbReference type="PANTHER" id="PTHR23117">
    <property type="entry name" value="GUANYLATE KINASE-RELATED"/>
    <property type="match status" value="1"/>
</dbReference>
<dbReference type="RefSeq" id="WP_006236671.1">
    <property type="nucleotide sequence ID" value="NZ_JH636049.1"/>
</dbReference>
<keyword evidence="7 11" id="KW-0418">Kinase</keyword>